<dbReference type="AlphaFoldDB" id="A0A9P0APZ0"/>
<keyword evidence="3" id="KW-0809">Transit peptide</keyword>
<dbReference type="Proteomes" id="UP001154078">
    <property type="component" value="Chromosome 1"/>
</dbReference>
<dbReference type="InterPro" id="IPR029063">
    <property type="entry name" value="SAM-dependent_MTases_sf"/>
</dbReference>
<dbReference type="EMBL" id="OV121132">
    <property type="protein sequence ID" value="CAH0545682.1"/>
    <property type="molecule type" value="Genomic_DNA"/>
</dbReference>
<evidence type="ECO:0000256" key="2">
    <source>
        <dbReference type="ARBA" id="ARBA00022723"/>
    </source>
</evidence>
<dbReference type="GO" id="GO:0008168">
    <property type="term" value="F:methyltransferase activity"/>
    <property type="evidence" value="ECO:0007669"/>
    <property type="project" value="InterPro"/>
</dbReference>
<dbReference type="GO" id="GO:0003735">
    <property type="term" value="F:structural constituent of ribosome"/>
    <property type="evidence" value="ECO:0007669"/>
    <property type="project" value="TreeGrafter"/>
</dbReference>
<evidence type="ECO:0000256" key="5">
    <source>
        <dbReference type="ARBA" id="ARBA00023014"/>
    </source>
</evidence>
<reference evidence="8" key="1">
    <citation type="submission" date="2021-12" db="EMBL/GenBank/DDBJ databases">
        <authorList>
            <person name="King R."/>
        </authorList>
    </citation>
    <scope>NUCLEOTIDE SEQUENCE</scope>
</reference>
<protein>
    <recommendedName>
        <fullName evidence="10">Methyltransferase-like protein 17, mitochondrial</fullName>
    </recommendedName>
</protein>
<dbReference type="PANTHER" id="PTHR13184:SF5">
    <property type="entry name" value="METHYLTRANSFERASE-LIKE PROTEIN 17, MITOCHONDRIAL"/>
    <property type="match status" value="1"/>
</dbReference>
<comment type="subcellular location">
    <subcellularLocation>
        <location evidence="1">Mitochondrion</location>
    </subcellularLocation>
</comment>
<keyword evidence="4" id="KW-0408">Iron</keyword>
<dbReference type="InterPro" id="IPR052571">
    <property type="entry name" value="Mt_RNA_Methyltransferase"/>
</dbReference>
<keyword evidence="9" id="KW-1185">Reference proteome</keyword>
<evidence type="ECO:0000256" key="3">
    <source>
        <dbReference type="ARBA" id="ARBA00022946"/>
    </source>
</evidence>
<evidence type="ECO:0000256" key="1">
    <source>
        <dbReference type="ARBA" id="ARBA00004173"/>
    </source>
</evidence>
<dbReference type="SUPFAM" id="SSF53335">
    <property type="entry name" value="S-adenosyl-L-methionine-dependent methyltransferases"/>
    <property type="match status" value="1"/>
</dbReference>
<organism evidence="8 9">
    <name type="scientific">Brassicogethes aeneus</name>
    <name type="common">Rape pollen beetle</name>
    <name type="synonym">Meligethes aeneus</name>
    <dbReference type="NCBI Taxonomy" id="1431903"/>
    <lineage>
        <taxon>Eukaryota</taxon>
        <taxon>Metazoa</taxon>
        <taxon>Ecdysozoa</taxon>
        <taxon>Arthropoda</taxon>
        <taxon>Hexapoda</taxon>
        <taxon>Insecta</taxon>
        <taxon>Pterygota</taxon>
        <taxon>Neoptera</taxon>
        <taxon>Endopterygota</taxon>
        <taxon>Coleoptera</taxon>
        <taxon>Polyphaga</taxon>
        <taxon>Cucujiformia</taxon>
        <taxon>Nitidulidae</taxon>
        <taxon>Meligethinae</taxon>
        <taxon>Brassicogethes</taxon>
    </lineage>
</organism>
<keyword evidence="2" id="KW-0479">Metal-binding</keyword>
<dbReference type="GO" id="GO:0005763">
    <property type="term" value="C:mitochondrial small ribosomal subunit"/>
    <property type="evidence" value="ECO:0007669"/>
    <property type="project" value="TreeGrafter"/>
</dbReference>
<evidence type="ECO:0000256" key="6">
    <source>
        <dbReference type="ARBA" id="ARBA00023128"/>
    </source>
</evidence>
<comment type="function">
    <text evidence="7">Mitochondrial ribosome (mitoribosome) assembly factor. Binds at the interface of the head and body domains of the mitochondrial small ribosomal subunit (mt-SSU), occluding the mRNA channel and preventing compaction of the head domain towards the body. Probable inactive methyltransferase: retains the characteristic folding and ability to bind S-adenosyl-L-methionine, but it probably lost its methyltransferase activity.</text>
</comment>
<dbReference type="GO" id="GO:0051536">
    <property type="term" value="F:iron-sulfur cluster binding"/>
    <property type="evidence" value="ECO:0007669"/>
    <property type="project" value="UniProtKB-KW"/>
</dbReference>
<evidence type="ECO:0008006" key="10">
    <source>
        <dbReference type="Google" id="ProtNLM"/>
    </source>
</evidence>
<proteinExistence type="predicted"/>
<dbReference type="PANTHER" id="PTHR13184">
    <property type="entry name" value="37S RIBOSOMAL PROTEIN S22"/>
    <property type="match status" value="1"/>
</dbReference>
<dbReference type="GO" id="GO:0006412">
    <property type="term" value="P:translation"/>
    <property type="evidence" value="ECO:0007669"/>
    <property type="project" value="InterPro"/>
</dbReference>
<gene>
    <name evidence="8" type="ORF">MELIAE_LOCUS45</name>
</gene>
<dbReference type="Pfam" id="PF09243">
    <property type="entry name" value="Rsm22"/>
    <property type="match status" value="1"/>
</dbReference>
<keyword evidence="6" id="KW-0496">Mitochondrion</keyword>
<evidence type="ECO:0000313" key="8">
    <source>
        <dbReference type="EMBL" id="CAH0545682.1"/>
    </source>
</evidence>
<accession>A0A9P0APZ0</accession>
<evidence type="ECO:0000313" key="9">
    <source>
        <dbReference type="Proteomes" id="UP001154078"/>
    </source>
</evidence>
<sequence>MSFKQLLNRKVISLARYSTTSKINVTPNEEIINDLESKVVRLRDHPGICKPRNVTVPDTLLKALINVTEDQPLSQLVKTGKDLSRHLKGKVPPMEQAEVKETEKKAYDRVLSKHKNVEINNESDKERFMQMVRNKVKDILREKIYNWKPVDYDDYNSLVYLISRFAPEYAVLVRIFGEIHKRDENFRPKSFFDFGAGVGTAMWAANLYWKQYLFEYFNVDSSSSMNDLSQILLQGGRGNQVPLKGVFYRQFLPANNTTYDIVVSAYSLLELPSLEARLKTILNLWNKTEKYLVIVEQGTNAGFKVVNEIRDFILQVDKKYGTGHVFSPCPHDSICPRFTLDDGTPCNFEIKYMPLPFDGHPEAKRELFSYVVLKKGEKNSHDSEWPRVVRTPLIRSKHTICRMCTSNGDIREVIFTSKKHGKTTYHCARATKWGDLLPMTLENVDIDVEENKT</sequence>
<dbReference type="OrthoDB" id="421327at2759"/>
<name>A0A9P0APZ0_BRAAE</name>
<keyword evidence="5" id="KW-0411">Iron-sulfur</keyword>
<dbReference type="InterPro" id="IPR015324">
    <property type="entry name" value="Ribosomal_Rsm22-like"/>
</dbReference>
<evidence type="ECO:0000256" key="7">
    <source>
        <dbReference type="ARBA" id="ARBA00045681"/>
    </source>
</evidence>
<dbReference type="GO" id="GO:0046872">
    <property type="term" value="F:metal ion binding"/>
    <property type="evidence" value="ECO:0007669"/>
    <property type="project" value="UniProtKB-KW"/>
</dbReference>
<evidence type="ECO:0000256" key="4">
    <source>
        <dbReference type="ARBA" id="ARBA00023004"/>
    </source>
</evidence>